<protein>
    <submittedName>
        <fullName evidence="1">Putative secreted protein</fullName>
    </submittedName>
</protein>
<proteinExistence type="predicted"/>
<evidence type="ECO:0000313" key="1">
    <source>
        <dbReference type="EMBL" id="MBW76172.1"/>
    </source>
</evidence>
<reference evidence="1" key="1">
    <citation type="submission" date="2018-01" db="EMBL/GenBank/DDBJ databases">
        <title>An insight into the sialome of Amazonian anophelines.</title>
        <authorList>
            <person name="Ribeiro J.M."/>
            <person name="Scarpassa V."/>
            <person name="Calvo E."/>
        </authorList>
    </citation>
    <scope>NUCLEOTIDE SEQUENCE</scope>
</reference>
<sequence length="71" mass="8192">MKSWKPTVAGCIFILLSRYKECTFLVRFYLLTPSRLCTKRGSSPSTVGGKDPRKGRYLHSVPFNIFCLRDF</sequence>
<dbReference type="AlphaFoldDB" id="A0A2M4DF09"/>
<accession>A0A2M4DF09</accession>
<organism evidence="1">
    <name type="scientific">Anopheles darlingi</name>
    <name type="common">Mosquito</name>
    <dbReference type="NCBI Taxonomy" id="43151"/>
    <lineage>
        <taxon>Eukaryota</taxon>
        <taxon>Metazoa</taxon>
        <taxon>Ecdysozoa</taxon>
        <taxon>Arthropoda</taxon>
        <taxon>Hexapoda</taxon>
        <taxon>Insecta</taxon>
        <taxon>Pterygota</taxon>
        <taxon>Neoptera</taxon>
        <taxon>Endopterygota</taxon>
        <taxon>Diptera</taxon>
        <taxon>Nematocera</taxon>
        <taxon>Culicoidea</taxon>
        <taxon>Culicidae</taxon>
        <taxon>Anophelinae</taxon>
        <taxon>Anopheles</taxon>
    </lineage>
</organism>
<name>A0A2M4DF09_ANODA</name>
<dbReference type="EMBL" id="GGFL01011994">
    <property type="protein sequence ID" value="MBW76172.1"/>
    <property type="molecule type" value="Transcribed_RNA"/>
</dbReference>